<keyword evidence="4" id="KW-0902">Two-component regulatory system</keyword>
<dbReference type="SUPFAM" id="SSF55874">
    <property type="entry name" value="ATPase domain of HSP90 chaperone/DNA topoisomerase II/histidine kinase"/>
    <property type="match status" value="1"/>
</dbReference>
<organism evidence="6 7">
    <name type="scientific">Thermotalea metallivorans</name>
    <dbReference type="NCBI Taxonomy" id="520762"/>
    <lineage>
        <taxon>Bacteria</taxon>
        <taxon>Bacillati</taxon>
        <taxon>Bacillota</taxon>
        <taxon>Clostridia</taxon>
        <taxon>Peptostreptococcales</taxon>
        <taxon>Thermotaleaceae</taxon>
        <taxon>Thermotalea</taxon>
    </lineage>
</organism>
<evidence type="ECO:0000259" key="5">
    <source>
        <dbReference type="PROSITE" id="PS50109"/>
    </source>
</evidence>
<reference evidence="6 7" key="1">
    <citation type="submission" date="2015-12" db="EMBL/GenBank/DDBJ databases">
        <title>Draft genome sequence of the thermoanaerobe Thermotalea metallivorans, an isolate from the runoff channel of the Great Artesian Basin, Australia.</title>
        <authorList>
            <person name="Patel B.K."/>
        </authorList>
    </citation>
    <scope>NUCLEOTIDE SEQUENCE [LARGE SCALE GENOMIC DNA]</scope>
    <source>
        <strain evidence="6 7">B2-1</strain>
    </source>
</reference>
<dbReference type="PANTHER" id="PTHR43065">
    <property type="entry name" value="SENSOR HISTIDINE KINASE"/>
    <property type="match status" value="1"/>
</dbReference>
<dbReference type="RefSeq" id="WP_068554960.1">
    <property type="nucleotide sequence ID" value="NZ_LOEE01000019.1"/>
</dbReference>
<evidence type="ECO:0000313" key="7">
    <source>
        <dbReference type="Proteomes" id="UP000070456"/>
    </source>
</evidence>
<keyword evidence="3" id="KW-0418">Kinase</keyword>
<proteinExistence type="predicted"/>
<sequence>MRELSLHVLDIVQNSIAAEATFVEIYIEERTKDDVLIIKIMDNGRGMDKEFLKKVTDPFVTTRKTRKVGLGISLFKAAAERCNGCFAIESELNVGTTIEAAFERSHIDRAPLGNMAETMVSLIIAQDQVDYLYKHVLDHKEFVFDTREIRKILGQVPLSQWEVLDWVKNYIQEGLAAIKKDQ</sequence>
<dbReference type="PRINTS" id="PR00344">
    <property type="entry name" value="BCTRLSENSOR"/>
</dbReference>
<dbReference type="AlphaFoldDB" id="A0A140L952"/>
<dbReference type="PATRIC" id="fig|520762.4.peg.682"/>
<protein>
    <recommendedName>
        <fullName evidence="2">histidine kinase</fullName>
        <ecNumber evidence="2">2.7.13.3</ecNumber>
    </recommendedName>
</protein>
<name>A0A140L952_9FIRM</name>
<dbReference type="InterPro" id="IPR004358">
    <property type="entry name" value="Sig_transdc_His_kin-like_C"/>
</dbReference>
<evidence type="ECO:0000256" key="3">
    <source>
        <dbReference type="ARBA" id="ARBA00022777"/>
    </source>
</evidence>
<dbReference type="EMBL" id="LOEE01000019">
    <property type="protein sequence ID" value="KXG77077.1"/>
    <property type="molecule type" value="Genomic_DNA"/>
</dbReference>
<evidence type="ECO:0000256" key="1">
    <source>
        <dbReference type="ARBA" id="ARBA00000085"/>
    </source>
</evidence>
<dbReference type="Gene3D" id="3.30.565.10">
    <property type="entry name" value="Histidine kinase-like ATPase, C-terminal domain"/>
    <property type="match status" value="1"/>
</dbReference>
<comment type="caution">
    <text evidence="6">The sequence shown here is derived from an EMBL/GenBank/DDBJ whole genome shotgun (WGS) entry which is preliminary data.</text>
</comment>
<dbReference type="InterPro" id="IPR036890">
    <property type="entry name" value="HATPase_C_sf"/>
</dbReference>
<dbReference type="InterPro" id="IPR003594">
    <property type="entry name" value="HATPase_dom"/>
</dbReference>
<dbReference type="PROSITE" id="PS50109">
    <property type="entry name" value="HIS_KIN"/>
    <property type="match status" value="1"/>
</dbReference>
<dbReference type="STRING" id="520762.AN619_06050"/>
<dbReference type="Proteomes" id="UP000070456">
    <property type="component" value="Unassembled WGS sequence"/>
</dbReference>
<dbReference type="EC" id="2.7.13.3" evidence="2"/>
<dbReference type="OrthoDB" id="9797586at2"/>
<feature type="domain" description="Histidine kinase" evidence="5">
    <location>
        <begin position="1"/>
        <end position="106"/>
    </location>
</feature>
<evidence type="ECO:0000256" key="2">
    <source>
        <dbReference type="ARBA" id="ARBA00012438"/>
    </source>
</evidence>
<gene>
    <name evidence="6" type="ORF">AN619_06050</name>
</gene>
<dbReference type="GO" id="GO:0000160">
    <property type="term" value="P:phosphorelay signal transduction system"/>
    <property type="evidence" value="ECO:0007669"/>
    <property type="project" value="UniProtKB-KW"/>
</dbReference>
<dbReference type="Pfam" id="PF02518">
    <property type="entry name" value="HATPase_c"/>
    <property type="match status" value="1"/>
</dbReference>
<evidence type="ECO:0000313" key="6">
    <source>
        <dbReference type="EMBL" id="KXG77077.1"/>
    </source>
</evidence>
<dbReference type="GO" id="GO:0004673">
    <property type="term" value="F:protein histidine kinase activity"/>
    <property type="evidence" value="ECO:0007669"/>
    <property type="project" value="UniProtKB-EC"/>
</dbReference>
<dbReference type="InterPro" id="IPR005467">
    <property type="entry name" value="His_kinase_dom"/>
</dbReference>
<accession>A0A140L952</accession>
<evidence type="ECO:0000256" key="4">
    <source>
        <dbReference type="ARBA" id="ARBA00023012"/>
    </source>
</evidence>
<keyword evidence="7" id="KW-1185">Reference proteome</keyword>
<comment type="catalytic activity">
    <reaction evidence="1">
        <text>ATP + protein L-histidine = ADP + protein N-phospho-L-histidine.</text>
        <dbReference type="EC" id="2.7.13.3"/>
    </reaction>
</comment>
<keyword evidence="3" id="KW-0808">Transferase</keyword>